<dbReference type="Proteomes" id="UP000708208">
    <property type="component" value="Unassembled WGS sequence"/>
</dbReference>
<organism evidence="2 3">
    <name type="scientific">Allacma fusca</name>
    <dbReference type="NCBI Taxonomy" id="39272"/>
    <lineage>
        <taxon>Eukaryota</taxon>
        <taxon>Metazoa</taxon>
        <taxon>Ecdysozoa</taxon>
        <taxon>Arthropoda</taxon>
        <taxon>Hexapoda</taxon>
        <taxon>Collembola</taxon>
        <taxon>Symphypleona</taxon>
        <taxon>Sminthuridae</taxon>
        <taxon>Allacma</taxon>
    </lineage>
</organism>
<dbReference type="EMBL" id="CAJVCH010147980">
    <property type="protein sequence ID" value="CAG7727389.1"/>
    <property type="molecule type" value="Genomic_DNA"/>
</dbReference>
<protein>
    <submittedName>
        <fullName evidence="2">Uncharacterized protein</fullName>
    </submittedName>
</protein>
<proteinExistence type="predicted"/>
<dbReference type="Pfam" id="PF03564">
    <property type="entry name" value="DUF1759"/>
    <property type="match status" value="1"/>
</dbReference>
<keyword evidence="3" id="KW-1185">Reference proteome</keyword>
<dbReference type="InterPro" id="IPR005312">
    <property type="entry name" value="DUF1759"/>
</dbReference>
<sequence>MSISAAGGEAGECAAGDAAGECAAGGAAGECAAGECAAGGAAGECAAGGAAGKCAAGGAAGGATRDATGVGAVEAGAPATEAPSHQGKFQSQWNKEDELSLNLFDETSNPNIKLAPVPKPRSVSTILGKASLTSNYLNNLSDRMKLLLSLEVKLDERPKLLQIPANPLIVEPISRQENPKDSNQGQATKLGYRPSVQIQSMDADPLQASNAAPPPKTESLKRDSQPPPSQQDPGYCQAMAMKQLSDAMGHIKDMMEYQVVENFRLKNEQGQPGAKSKMDSDEATRLLMTRQATTRDLPIYTGEPAEWSQFIATYERTTRTCKFSAEENLSRLQKCLRGPARKMVCSLMVTPENVPKIIETLQKEFGKPKLIIARLIEKAKSAHTVKVDKPKSWIVFGGAVRSLVANMNAFKESPHLSNPLLMDELVDKLPTQAKIDWGKVVVKMERDPTLEYFDNWVARRRDILSAIKMYPKSVEKSTKTKDEAKPIKKSNETFMSVKDGPSQAESNKTIMEHDVTNCKTRRKCTKDQFEQFHNSLLHRPSKAEVPTKPTEKHKELGQISILESQQWKKQVLLRIAPVRVKGSDGEVQTYALFDEGSTCTLVDTIVAKKIGLKGTQRSLDLNLAHGISHTDVQSQQVEFLIADQKGNNYFQIEGARTIDGLNLCPQSVEIPVMRKSWKYLLDKGIQSYENVRPKIVIDQDNYSLIAPREIIEGPPNAPVMTRTKLGWIIHGNSTLYREKTDREFIYVSQESNEEKSKLDQMIDNYFSIEVLGVKLQSHCSPRKMKRPLRFWGGLLHSMDPTMKQVSYGRVIPQIFPKARSWP</sequence>
<dbReference type="PANTHER" id="PTHR47331">
    <property type="entry name" value="PHD-TYPE DOMAIN-CONTAINING PROTEIN"/>
    <property type="match status" value="1"/>
</dbReference>
<comment type="caution">
    <text evidence="2">The sequence shown here is derived from an EMBL/GenBank/DDBJ whole genome shotgun (WGS) entry which is preliminary data.</text>
</comment>
<evidence type="ECO:0000313" key="3">
    <source>
        <dbReference type="Proteomes" id="UP000708208"/>
    </source>
</evidence>
<reference evidence="2" key="1">
    <citation type="submission" date="2021-06" db="EMBL/GenBank/DDBJ databases">
        <authorList>
            <person name="Hodson N. C."/>
            <person name="Mongue J. A."/>
            <person name="Jaron S. K."/>
        </authorList>
    </citation>
    <scope>NUCLEOTIDE SEQUENCE</scope>
</reference>
<evidence type="ECO:0000313" key="2">
    <source>
        <dbReference type="EMBL" id="CAG7727389.1"/>
    </source>
</evidence>
<evidence type="ECO:0000256" key="1">
    <source>
        <dbReference type="SAM" id="MobiDB-lite"/>
    </source>
</evidence>
<feature type="region of interest" description="Disordered" evidence="1">
    <location>
        <begin position="206"/>
        <end position="235"/>
    </location>
</feature>
<dbReference type="AlphaFoldDB" id="A0A8J2K082"/>
<accession>A0A8J2K082</accession>
<dbReference type="PANTHER" id="PTHR47331:SF5">
    <property type="entry name" value="RIBONUCLEASE H"/>
    <property type="match status" value="1"/>
</dbReference>
<dbReference type="OrthoDB" id="6434680at2759"/>
<name>A0A8J2K082_9HEXA</name>
<gene>
    <name evidence="2" type="ORF">AFUS01_LOCUS16234</name>
</gene>